<dbReference type="SUPFAM" id="SSF52540">
    <property type="entry name" value="P-loop containing nucleoside triphosphate hydrolases"/>
    <property type="match status" value="1"/>
</dbReference>
<name>A0A060AGB7_9CAUD</name>
<dbReference type="EMBL" id="KC954774">
    <property type="protein sequence ID" value="AIA64646.1"/>
    <property type="molecule type" value="Genomic_DNA"/>
</dbReference>
<gene>
    <name evidence="1" type="ORF">CR8_116</name>
</gene>
<dbReference type="GeneID" id="19686867"/>
<proteinExistence type="predicted"/>
<dbReference type="InterPro" id="IPR027417">
    <property type="entry name" value="P-loop_NTPase"/>
</dbReference>
<evidence type="ECO:0000313" key="2">
    <source>
        <dbReference type="Proteomes" id="UP000026984"/>
    </source>
</evidence>
<evidence type="ECO:0000313" key="1">
    <source>
        <dbReference type="EMBL" id="AIA64646.1"/>
    </source>
</evidence>
<dbReference type="KEGG" id="vg:19686867"/>
<dbReference type="RefSeq" id="YP_009042353.1">
    <property type="nucleotide sequence ID" value="NC_024354.1"/>
</dbReference>
<organism evidence="1 2">
    <name type="scientific">Cronobacter phage CR8</name>
    <dbReference type="NCBI Taxonomy" id="1327934"/>
    <lineage>
        <taxon>Viruses</taxon>
        <taxon>Duplodnaviria</taxon>
        <taxon>Heunggongvirae</taxon>
        <taxon>Uroviricota</taxon>
        <taxon>Caudoviricetes</taxon>
        <taxon>Vequintavirinae</taxon>
        <taxon>Certrevirus</taxon>
        <taxon>Certrevirus CR8</taxon>
    </lineage>
</organism>
<protein>
    <submittedName>
        <fullName evidence="1">Putative ATPase</fullName>
    </submittedName>
</protein>
<accession>A0A060AGB7</accession>
<dbReference type="Proteomes" id="UP000026984">
    <property type="component" value="Segment"/>
</dbReference>
<sequence>MQQTYKRTDQTMFKKRISIRQMEDLIRLGARIGKTTFFFGGAGLGKSQKVLQIANSMFPHRIGDNLCDVRLSDKEPQDIAGIPVPVTYFDPVQGKEVTRTVYACPSFWPTDPNWEGIVFLDELPNAMLGTQHSAYQVILDHVAGDHRFPKGCVFVGAGNRDTDNAGTTEMPGPLVNRMIMAEVEYNLDVWIEDYAVPFKLHPHVIGFLKQFPEHFYTGDVEKRSTPVFASPRQWKTVSDILYDYEVQKNEYITEIAIAGSVGEGLETAVLAYHLRAAELPKVEDIFSGKVKKHELSREKNDLVYVLAQTCLRQLEKEVMDNGMSDEIFIERASNFLNFMFNNYYKANKDTMIALMIGIFRASNTDQQAILSLNPKRTKMIPALRKNCEAVMTIVMEYQTRYGKIMEDFNVKG</sequence>
<reference evidence="1 2" key="1">
    <citation type="submission" date="2013-04" db="EMBL/GenBank/DDBJ databases">
        <title>Complete Genome Sequence of Cronobacter sakazakii Bacteriophage CR8.</title>
        <authorList>
            <person name="Kim Y."/>
            <person name="Shin H."/>
            <person name="Ryu S."/>
        </authorList>
    </citation>
    <scope>NUCLEOTIDE SEQUENCE [LARGE SCALE GENOMIC DNA]</scope>
</reference>
<keyword evidence="2" id="KW-1185">Reference proteome</keyword>
<dbReference type="Gene3D" id="3.40.50.300">
    <property type="entry name" value="P-loop containing nucleotide triphosphate hydrolases"/>
    <property type="match status" value="1"/>
</dbReference>